<accession>A0ABR1SGB8</accession>
<feature type="transmembrane region" description="Helical" evidence="1">
    <location>
        <begin position="124"/>
        <end position="145"/>
    </location>
</feature>
<dbReference type="EMBL" id="JAQQWI010000006">
    <property type="protein sequence ID" value="KAK8033374.1"/>
    <property type="molecule type" value="Genomic_DNA"/>
</dbReference>
<keyword evidence="3" id="KW-1185">Reference proteome</keyword>
<evidence type="ECO:0000313" key="2">
    <source>
        <dbReference type="EMBL" id="KAK8033374.1"/>
    </source>
</evidence>
<feature type="transmembrane region" description="Helical" evidence="1">
    <location>
        <begin position="20"/>
        <end position="41"/>
    </location>
</feature>
<keyword evidence="1" id="KW-0812">Transmembrane</keyword>
<evidence type="ECO:0000256" key="1">
    <source>
        <dbReference type="SAM" id="Phobius"/>
    </source>
</evidence>
<dbReference type="Proteomes" id="UP001396898">
    <property type="component" value="Unassembled WGS sequence"/>
</dbReference>
<evidence type="ECO:0000313" key="3">
    <source>
        <dbReference type="Proteomes" id="UP001396898"/>
    </source>
</evidence>
<reference evidence="2 3" key="1">
    <citation type="submission" date="2023-01" db="EMBL/GenBank/DDBJ databases">
        <title>Analysis of 21 Apiospora genomes using comparative genomics revels a genus with tremendous synthesis potential of carbohydrate active enzymes and secondary metabolites.</title>
        <authorList>
            <person name="Sorensen T."/>
        </authorList>
    </citation>
    <scope>NUCLEOTIDE SEQUENCE [LARGE SCALE GENOMIC DNA]</scope>
    <source>
        <strain evidence="2 3">CBS 20057</strain>
    </source>
</reference>
<comment type="caution">
    <text evidence="2">The sequence shown here is derived from an EMBL/GenBank/DDBJ whole genome shotgun (WGS) entry which is preliminary data.</text>
</comment>
<proteinExistence type="predicted"/>
<name>A0ABR1SGB8_9PEZI</name>
<gene>
    <name evidence="2" type="ORF">PG991_002772</name>
</gene>
<sequence>MGSAHVCPEPCDGLPLRYSILQLFLMVLLEYLLFLGMPASIPNWLFLDVRIVLLAIFVRAHSKLVLDATASFMVMWRTHVTSNNTVSSGYRSKQQRQQKRLLTAMALLYLVPLVSAVFTESRLFRILIGIGALGSAVTVIPLRTLPNIPIYALVM</sequence>
<keyword evidence="1" id="KW-0472">Membrane</keyword>
<protein>
    <submittedName>
        <fullName evidence="2">Uncharacterized protein</fullName>
    </submittedName>
</protein>
<organism evidence="2 3">
    <name type="scientific">Apiospora marii</name>
    <dbReference type="NCBI Taxonomy" id="335849"/>
    <lineage>
        <taxon>Eukaryota</taxon>
        <taxon>Fungi</taxon>
        <taxon>Dikarya</taxon>
        <taxon>Ascomycota</taxon>
        <taxon>Pezizomycotina</taxon>
        <taxon>Sordariomycetes</taxon>
        <taxon>Xylariomycetidae</taxon>
        <taxon>Amphisphaeriales</taxon>
        <taxon>Apiosporaceae</taxon>
        <taxon>Apiospora</taxon>
    </lineage>
</organism>
<feature type="transmembrane region" description="Helical" evidence="1">
    <location>
        <begin position="101"/>
        <end position="118"/>
    </location>
</feature>
<keyword evidence="1" id="KW-1133">Transmembrane helix</keyword>